<evidence type="ECO:0000313" key="3">
    <source>
        <dbReference type="Proteomes" id="UP000634308"/>
    </source>
</evidence>
<name>A0ABQ2RWG4_9DEIO</name>
<feature type="domain" description="Glutaredoxin" evidence="1">
    <location>
        <begin position="5"/>
        <end position="63"/>
    </location>
</feature>
<keyword evidence="3" id="KW-1185">Reference proteome</keyword>
<evidence type="ECO:0000313" key="2">
    <source>
        <dbReference type="EMBL" id="GGR74290.1"/>
    </source>
</evidence>
<reference evidence="3" key="1">
    <citation type="journal article" date="2019" name="Int. J. Syst. Evol. Microbiol.">
        <title>The Global Catalogue of Microorganisms (GCM) 10K type strain sequencing project: providing services to taxonomists for standard genome sequencing and annotation.</title>
        <authorList>
            <consortium name="The Broad Institute Genomics Platform"/>
            <consortium name="The Broad Institute Genome Sequencing Center for Infectious Disease"/>
            <person name="Wu L."/>
            <person name="Ma J."/>
        </authorList>
    </citation>
    <scope>NUCLEOTIDE SEQUENCE [LARGE SCALE GENOMIC DNA]</scope>
    <source>
        <strain evidence="3">JCM 31404</strain>
    </source>
</reference>
<dbReference type="InterPro" id="IPR002109">
    <property type="entry name" value="Glutaredoxin"/>
</dbReference>
<evidence type="ECO:0000259" key="1">
    <source>
        <dbReference type="Pfam" id="PF00462"/>
    </source>
</evidence>
<dbReference type="PROSITE" id="PS51354">
    <property type="entry name" value="GLUTAREDOXIN_2"/>
    <property type="match status" value="1"/>
</dbReference>
<dbReference type="PANTHER" id="PTHR34386">
    <property type="entry name" value="GLUTAREDOXIN"/>
    <property type="match status" value="1"/>
</dbReference>
<sequence>MAPKITVYTVPGCADCEAVKRLLTSKGAAFTEKNVREDPAALAEMQAKANVRIAPVTVIGDHVFYGFFDDQRPGIVAALDTAQ</sequence>
<comment type="caution">
    <text evidence="2">The sequence shown here is derived from an EMBL/GenBank/DDBJ whole genome shotgun (WGS) entry which is preliminary data.</text>
</comment>
<dbReference type="InterPro" id="IPR036249">
    <property type="entry name" value="Thioredoxin-like_sf"/>
</dbReference>
<dbReference type="PANTHER" id="PTHR34386:SF1">
    <property type="entry name" value="GLUTAREDOXIN-LIKE PROTEIN NRDH"/>
    <property type="match status" value="1"/>
</dbReference>
<dbReference type="Pfam" id="PF00462">
    <property type="entry name" value="Glutaredoxin"/>
    <property type="match status" value="1"/>
</dbReference>
<gene>
    <name evidence="2" type="ORF">GCM10008959_39410</name>
</gene>
<dbReference type="RefSeq" id="WP_189066701.1">
    <property type="nucleotide sequence ID" value="NZ_BMQM01000048.1"/>
</dbReference>
<organism evidence="2 3">
    <name type="scientific">Deinococcus seoulensis</name>
    <dbReference type="NCBI Taxonomy" id="1837379"/>
    <lineage>
        <taxon>Bacteria</taxon>
        <taxon>Thermotogati</taxon>
        <taxon>Deinococcota</taxon>
        <taxon>Deinococci</taxon>
        <taxon>Deinococcales</taxon>
        <taxon>Deinococcaceae</taxon>
        <taxon>Deinococcus</taxon>
    </lineage>
</organism>
<dbReference type="Gene3D" id="3.40.30.10">
    <property type="entry name" value="Glutaredoxin"/>
    <property type="match status" value="1"/>
</dbReference>
<dbReference type="CDD" id="cd02976">
    <property type="entry name" value="NrdH"/>
    <property type="match status" value="1"/>
</dbReference>
<protein>
    <submittedName>
        <fullName evidence="2">NrdH-redoxin</fullName>
    </submittedName>
</protein>
<dbReference type="Proteomes" id="UP000634308">
    <property type="component" value="Unassembled WGS sequence"/>
</dbReference>
<accession>A0ABQ2RWG4</accession>
<dbReference type="SUPFAM" id="SSF52833">
    <property type="entry name" value="Thioredoxin-like"/>
    <property type="match status" value="1"/>
</dbReference>
<proteinExistence type="predicted"/>
<dbReference type="InterPro" id="IPR051548">
    <property type="entry name" value="Grx-like_ET"/>
</dbReference>
<dbReference type="EMBL" id="BMQM01000048">
    <property type="protein sequence ID" value="GGR74290.1"/>
    <property type="molecule type" value="Genomic_DNA"/>
</dbReference>